<proteinExistence type="inferred from homology"/>
<gene>
    <name evidence="2" type="ORF">EXU30_18930</name>
</gene>
<dbReference type="RefSeq" id="WP_130602687.1">
    <property type="nucleotide sequence ID" value="NZ_CP036200.1"/>
</dbReference>
<dbReference type="PANTHER" id="PTHR37421">
    <property type="entry name" value="UPF0260 PROTEIN YCGN"/>
    <property type="match status" value="1"/>
</dbReference>
<evidence type="ECO:0000313" key="2">
    <source>
        <dbReference type="EMBL" id="QBF84507.1"/>
    </source>
</evidence>
<keyword evidence="3" id="KW-1185">Reference proteome</keyword>
<dbReference type="InterPro" id="IPR008228">
    <property type="entry name" value="UCP006173"/>
</dbReference>
<sequence length="146" mass="16744">MAFWEELSLEQMNNEQWELLCDGCGKCCLNKVIDDDTEELYYTNAACHLLSHKTGSCDKYPERFKHVPQCTAITKDNIASLDWLPDSCSYRRLHMGKTLPSWHPLLTGSKAAMHQAGMSVKGKVVDERKIKYLEDHIVLWPLVSKD</sequence>
<evidence type="ECO:0000256" key="1">
    <source>
        <dbReference type="HAMAP-Rule" id="MF_00676"/>
    </source>
</evidence>
<dbReference type="NCBIfam" id="NF003507">
    <property type="entry name" value="PRK05170.2-5"/>
    <property type="match status" value="1"/>
</dbReference>
<dbReference type="NCBIfam" id="NF003501">
    <property type="entry name" value="PRK05170.1-5"/>
    <property type="match status" value="1"/>
</dbReference>
<reference evidence="2 3" key="1">
    <citation type="submission" date="2019-02" db="EMBL/GenBank/DDBJ databases">
        <title>Shewanella sp. D4-2 isolated from Dokdo Island.</title>
        <authorList>
            <person name="Baek K."/>
        </authorList>
    </citation>
    <scope>NUCLEOTIDE SEQUENCE [LARGE SCALE GENOMIC DNA]</scope>
    <source>
        <strain evidence="2 3">D4-2</strain>
    </source>
</reference>
<dbReference type="Proteomes" id="UP000291106">
    <property type="component" value="Chromosome"/>
</dbReference>
<accession>A0A411PLV2</accession>
<organism evidence="2 3">
    <name type="scientific">Shewanella maritima</name>
    <dbReference type="NCBI Taxonomy" id="2520507"/>
    <lineage>
        <taxon>Bacteria</taxon>
        <taxon>Pseudomonadati</taxon>
        <taxon>Pseudomonadota</taxon>
        <taxon>Gammaproteobacteria</taxon>
        <taxon>Alteromonadales</taxon>
        <taxon>Shewanellaceae</taxon>
        <taxon>Shewanella</taxon>
    </lineage>
</organism>
<dbReference type="AlphaFoldDB" id="A0A411PLV2"/>
<dbReference type="PANTHER" id="PTHR37421:SF1">
    <property type="entry name" value="UPF0260 PROTEIN YCGN"/>
    <property type="match status" value="1"/>
</dbReference>
<dbReference type="EMBL" id="CP036200">
    <property type="protein sequence ID" value="QBF84507.1"/>
    <property type="molecule type" value="Genomic_DNA"/>
</dbReference>
<evidence type="ECO:0000313" key="3">
    <source>
        <dbReference type="Proteomes" id="UP000291106"/>
    </source>
</evidence>
<dbReference type="Pfam" id="PF03692">
    <property type="entry name" value="CxxCxxCC"/>
    <property type="match status" value="1"/>
</dbReference>
<dbReference type="KEGG" id="smai:EXU30_18930"/>
<protein>
    <recommendedName>
        <fullName evidence="1">UPF0260 protein EXU30_18930</fullName>
    </recommendedName>
</protein>
<dbReference type="OrthoDB" id="9786855at2"/>
<comment type="similarity">
    <text evidence="1">Belongs to the UPF0260 family.</text>
</comment>
<dbReference type="NCBIfam" id="NF003500">
    <property type="entry name" value="PRK05170.1-4"/>
    <property type="match status" value="1"/>
</dbReference>
<name>A0A411PLV2_9GAMM</name>
<dbReference type="InterPro" id="IPR005358">
    <property type="entry name" value="Puta_zinc/iron-chelating_dom"/>
</dbReference>
<dbReference type="HAMAP" id="MF_00676">
    <property type="entry name" value="UPF0260"/>
    <property type="match status" value="1"/>
</dbReference>
<dbReference type="PIRSF" id="PIRSF006173">
    <property type="entry name" value="UCP006173"/>
    <property type="match status" value="1"/>
</dbReference>